<dbReference type="EMBL" id="LR899010">
    <property type="protein sequence ID" value="CAD7082653.1"/>
    <property type="molecule type" value="Genomic_DNA"/>
</dbReference>
<keyword evidence="3" id="KW-1185">Reference proteome</keyword>
<protein>
    <submittedName>
        <fullName evidence="2">Uncharacterized protein</fullName>
    </submittedName>
</protein>
<accession>A0A7R8YRE9</accession>
<dbReference type="PANTHER" id="PTHR21381:SF3">
    <property type="entry name" value="SGC REGION PROTEIN SGCQ-RELATED"/>
    <property type="match status" value="1"/>
</dbReference>
<dbReference type="OrthoDB" id="10045006at2759"/>
<dbReference type="NCBIfam" id="TIGR00259">
    <property type="entry name" value="thylakoid_BtpA"/>
    <property type="match status" value="1"/>
</dbReference>
<sequence length="274" mass="29995">MHRFQKVFGKGKCIVIGMIHVHALPGTPKYSGHFNKIIEQARHEADIYAKHKLDAVLIENMHDVPYVQSEKLGPETVACMTRVAVEVKQVLKHTKIPCGVQILACGNTQALAVAKAANLDFIRVEGYVFGHVADEGYTNACAGEVQRYRRNIDAQNVLVFTDIKKKHSSHSITADVSLLETAKAAEFFMTDGVILTGTSTGHAASLDDLEAVHGKINTPILIGSGITTSNVDQYFQKANGLIVGSHFKVGGHWENELCENTISKFMEKVNSLRA</sequence>
<dbReference type="Proteomes" id="UP000594454">
    <property type="component" value="Chromosome 2"/>
</dbReference>
<evidence type="ECO:0000313" key="2">
    <source>
        <dbReference type="EMBL" id="CAD7082653.1"/>
    </source>
</evidence>
<evidence type="ECO:0000256" key="1">
    <source>
        <dbReference type="ARBA" id="ARBA00006007"/>
    </source>
</evidence>
<dbReference type="PIRSF" id="PIRSF005956">
    <property type="entry name" value="BtpA"/>
    <property type="match status" value="1"/>
</dbReference>
<dbReference type="PANTHER" id="PTHR21381">
    <property type="entry name" value="ZGC:162297"/>
    <property type="match status" value="1"/>
</dbReference>
<proteinExistence type="inferred from homology"/>
<dbReference type="Pfam" id="PF03437">
    <property type="entry name" value="BtpA"/>
    <property type="match status" value="1"/>
</dbReference>
<dbReference type="SUPFAM" id="SSF51366">
    <property type="entry name" value="Ribulose-phoshate binding barrel"/>
    <property type="match status" value="1"/>
</dbReference>
<name>A0A7R8YRE9_HERIL</name>
<reference evidence="2 3" key="1">
    <citation type="submission" date="2020-11" db="EMBL/GenBank/DDBJ databases">
        <authorList>
            <person name="Wallbank WR R."/>
            <person name="Pardo Diaz C."/>
            <person name="Kozak K."/>
            <person name="Martin S."/>
            <person name="Jiggins C."/>
            <person name="Moest M."/>
            <person name="Warren A I."/>
            <person name="Generalovic N T."/>
            <person name="Byers J.R.P. K."/>
            <person name="Montejo-Kovacevich G."/>
            <person name="Yen C E."/>
        </authorList>
    </citation>
    <scope>NUCLEOTIDE SEQUENCE [LARGE SCALE GENOMIC DNA]</scope>
</reference>
<dbReference type="InterPro" id="IPR011060">
    <property type="entry name" value="RibuloseP-bd_barrel"/>
</dbReference>
<dbReference type="AlphaFoldDB" id="A0A7R8YRE9"/>
<dbReference type="InterPro" id="IPR005137">
    <property type="entry name" value="BtpA"/>
</dbReference>
<comment type="similarity">
    <text evidence="1">Belongs to the BtpA family.</text>
</comment>
<dbReference type="InParanoid" id="A0A7R8YRE9"/>
<dbReference type="OMA" id="ENFFDAP"/>
<gene>
    <name evidence="2" type="ORF">HERILL_LOCUS5671</name>
</gene>
<evidence type="ECO:0000313" key="3">
    <source>
        <dbReference type="Proteomes" id="UP000594454"/>
    </source>
</evidence>
<organism evidence="2 3">
    <name type="scientific">Hermetia illucens</name>
    <name type="common">Black soldier fly</name>
    <dbReference type="NCBI Taxonomy" id="343691"/>
    <lineage>
        <taxon>Eukaryota</taxon>
        <taxon>Metazoa</taxon>
        <taxon>Ecdysozoa</taxon>
        <taxon>Arthropoda</taxon>
        <taxon>Hexapoda</taxon>
        <taxon>Insecta</taxon>
        <taxon>Pterygota</taxon>
        <taxon>Neoptera</taxon>
        <taxon>Endopterygota</taxon>
        <taxon>Diptera</taxon>
        <taxon>Brachycera</taxon>
        <taxon>Stratiomyomorpha</taxon>
        <taxon>Stratiomyidae</taxon>
        <taxon>Hermetiinae</taxon>
        <taxon>Hermetia</taxon>
    </lineage>
</organism>